<comment type="caution">
    <text evidence="1">The sequence shown here is derived from an EMBL/GenBank/DDBJ whole genome shotgun (WGS) entry which is preliminary data.</text>
</comment>
<evidence type="ECO:0000313" key="2">
    <source>
        <dbReference type="Proteomes" id="UP000584374"/>
    </source>
</evidence>
<reference evidence="1 2" key="1">
    <citation type="submission" date="2020-08" db="EMBL/GenBank/DDBJ databases">
        <title>Sequencing the genomes of 1000 actinobacteria strains.</title>
        <authorList>
            <person name="Klenk H.-P."/>
        </authorList>
    </citation>
    <scope>NUCLEOTIDE SEQUENCE [LARGE SCALE GENOMIC DNA]</scope>
    <source>
        <strain evidence="1 2">DSM 45584</strain>
    </source>
</reference>
<dbReference type="AlphaFoldDB" id="A0A840Q3Q7"/>
<dbReference type="Proteomes" id="UP000584374">
    <property type="component" value="Unassembled WGS sequence"/>
</dbReference>
<keyword evidence="2" id="KW-1185">Reference proteome</keyword>
<evidence type="ECO:0000313" key="1">
    <source>
        <dbReference type="EMBL" id="MBB5157142.1"/>
    </source>
</evidence>
<dbReference type="EMBL" id="JACHIW010000001">
    <property type="protein sequence ID" value="MBB5157142.1"/>
    <property type="molecule type" value="Genomic_DNA"/>
</dbReference>
<organism evidence="1 2">
    <name type="scientific">Saccharopolyspora phatthalungensis</name>
    <dbReference type="NCBI Taxonomy" id="664693"/>
    <lineage>
        <taxon>Bacteria</taxon>
        <taxon>Bacillati</taxon>
        <taxon>Actinomycetota</taxon>
        <taxon>Actinomycetes</taxon>
        <taxon>Pseudonocardiales</taxon>
        <taxon>Pseudonocardiaceae</taxon>
        <taxon>Saccharopolyspora</taxon>
    </lineage>
</organism>
<accession>A0A840Q3Q7</accession>
<name>A0A840Q3Q7_9PSEU</name>
<protein>
    <submittedName>
        <fullName evidence="1">Uncharacterized protein</fullName>
    </submittedName>
</protein>
<sequence>MSSTLSPSTTAMVRPELTMIRLLFNGVSTMPGATALQLMPDPASSSAIDLVSIVSPALDTL</sequence>
<proteinExistence type="predicted"/>
<gene>
    <name evidence="1" type="ORF">BJ970_004676</name>
</gene>